<sequence>MASEDRADQPGSARVLVVVSIGLLVVGATVAVVCGLLGLTGPEVALGPYAGFLFGYAFATVGLSILLQTVIDSATVPAIVCGAAALLLAGIVLARREAMDLVEVGAGSFVVACIAWWAYQSFRRQRGRAS</sequence>
<accession>A0A7Y9I6A9</accession>
<protein>
    <submittedName>
        <fullName evidence="2">Biotin transporter BioY</fullName>
    </submittedName>
</protein>
<feature type="transmembrane region" description="Helical" evidence="1">
    <location>
        <begin position="15"/>
        <end position="40"/>
    </location>
</feature>
<dbReference type="Proteomes" id="UP000569914">
    <property type="component" value="Unassembled WGS sequence"/>
</dbReference>
<dbReference type="EMBL" id="JACCBU010000001">
    <property type="protein sequence ID" value="NYE71096.1"/>
    <property type="molecule type" value="Genomic_DNA"/>
</dbReference>
<organism evidence="2 3">
    <name type="scientific">Microlunatus parietis</name>
    <dbReference type="NCBI Taxonomy" id="682979"/>
    <lineage>
        <taxon>Bacteria</taxon>
        <taxon>Bacillati</taxon>
        <taxon>Actinomycetota</taxon>
        <taxon>Actinomycetes</taxon>
        <taxon>Propionibacteriales</taxon>
        <taxon>Propionibacteriaceae</taxon>
        <taxon>Microlunatus</taxon>
    </lineage>
</organism>
<reference evidence="2 3" key="1">
    <citation type="submission" date="2020-07" db="EMBL/GenBank/DDBJ databases">
        <title>Sequencing the genomes of 1000 actinobacteria strains.</title>
        <authorList>
            <person name="Klenk H.-P."/>
        </authorList>
    </citation>
    <scope>NUCLEOTIDE SEQUENCE [LARGE SCALE GENOMIC DNA]</scope>
    <source>
        <strain evidence="2 3">DSM 22083</strain>
    </source>
</reference>
<keyword evidence="1" id="KW-0472">Membrane</keyword>
<proteinExistence type="predicted"/>
<feature type="transmembrane region" description="Helical" evidence="1">
    <location>
        <begin position="46"/>
        <end position="67"/>
    </location>
</feature>
<feature type="transmembrane region" description="Helical" evidence="1">
    <location>
        <begin position="101"/>
        <end position="119"/>
    </location>
</feature>
<comment type="caution">
    <text evidence="2">The sequence shown here is derived from an EMBL/GenBank/DDBJ whole genome shotgun (WGS) entry which is preliminary data.</text>
</comment>
<name>A0A7Y9I6A9_9ACTN</name>
<evidence type="ECO:0000256" key="1">
    <source>
        <dbReference type="SAM" id="Phobius"/>
    </source>
</evidence>
<dbReference type="RefSeq" id="WP_179751016.1">
    <property type="nucleotide sequence ID" value="NZ_JACCBU010000001.1"/>
</dbReference>
<gene>
    <name evidence="2" type="ORF">BKA15_002425</name>
</gene>
<feature type="transmembrane region" description="Helical" evidence="1">
    <location>
        <begin position="74"/>
        <end position="95"/>
    </location>
</feature>
<evidence type="ECO:0000313" key="3">
    <source>
        <dbReference type="Proteomes" id="UP000569914"/>
    </source>
</evidence>
<keyword evidence="1" id="KW-1133">Transmembrane helix</keyword>
<keyword evidence="3" id="KW-1185">Reference proteome</keyword>
<keyword evidence="1" id="KW-0812">Transmembrane</keyword>
<evidence type="ECO:0000313" key="2">
    <source>
        <dbReference type="EMBL" id="NYE71096.1"/>
    </source>
</evidence>
<dbReference type="AlphaFoldDB" id="A0A7Y9I6A9"/>